<dbReference type="Gene3D" id="3.30.710.10">
    <property type="entry name" value="Potassium Channel Kv1.1, Chain A"/>
    <property type="match status" value="1"/>
</dbReference>
<sequence>MSAEPSNMIPKVDEKLSEFFTLAFTKITDPYDIVLIVKERKFYCSKIGLSKHSKFFKIKFFGNSAEDKDLIEMTLEDPETPEELDTFLKVINAAKGLTDENIQGVLRLSILWKAPIAEERCLEFLNSESKKTPEEKFKLAIATNSATFKEQVLSEIKTTNDLHRIIPEDRFNWDHHTINLVFDKSLELSGWKPQPEVVPEEQPTAPMECLKKSLPRGRAE</sequence>
<dbReference type="HOGENOM" id="CLU_098770_0_0_1"/>
<dbReference type="SMART" id="SM00225">
    <property type="entry name" value="BTB"/>
    <property type="match status" value="1"/>
</dbReference>
<evidence type="ECO:0000259" key="2">
    <source>
        <dbReference type="PROSITE" id="PS50097"/>
    </source>
</evidence>
<dbReference type="OrthoDB" id="10027872at2759"/>
<keyword evidence="4" id="KW-1185">Reference proteome</keyword>
<proteinExistence type="predicted"/>
<evidence type="ECO:0000256" key="1">
    <source>
        <dbReference type="SAM" id="MobiDB-lite"/>
    </source>
</evidence>
<dbReference type="AlphaFoldDB" id="G0MV28"/>
<name>G0MV28_CAEBE</name>
<dbReference type="Proteomes" id="UP000008068">
    <property type="component" value="Unassembled WGS sequence"/>
</dbReference>
<evidence type="ECO:0000313" key="3">
    <source>
        <dbReference type="EMBL" id="EGT44420.1"/>
    </source>
</evidence>
<dbReference type="InterPro" id="IPR052664">
    <property type="entry name" value="BTB-MATH_domain_protein"/>
</dbReference>
<dbReference type="PANTHER" id="PTHR22743:SF165">
    <property type="entry name" value="BTB AND MATH DOMAIN CONTAINING-RELATED"/>
    <property type="match status" value="1"/>
</dbReference>
<feature type="compositionally biased region" description="Low complexity" evidence="1">
    <location>
        <begin position="193"/>
        <end position="203"/>
    </location>
</feature>
<accession>G0MV28</accession>
<feature type="domain" description="BTB" evidence="2">
    <location>
        <begin position="31"/>
        <end position="100"/>
    </location>
</feature>
<dbReference type="PANTHER" id="PTHR22743">
    <property type="entry name" value="MEPRIN/TRAF-LIKE MATH FAMILY-C.ELEGANS"/>
    <property type="match status" value="1"/>
</dbReference>
<feature type="region of interest" description="Disordered" evidence="1">
    <location>
        <begin position="193"/>
        <end position="220"/>
    </location>
</feature>
<dbReference type="InParanoid" id="G0MV28"/>
<dbReference type="SUPFAM" id="SSF54695">
    <property type="entry name" value="POZ domain"/>
    <property type="match status" value="1"/>
</dbReference>
<gene>
    <name evidence="3" type="ORF">CAEBREN_07207</name>
</gene>
<dbReference type="InterPro" id="IPR000210">
    <property type="entry name" value="BTB/POZ_dom"/>
</dbReference>
<dbReference type="Pfam" id="PF00651">
    <property type="entry name" value="BTB"/>
    <property type="match status" value="1"/>
</dbReference>
<reference evidence="4" key="1">
    <citation type="submission" date="2011-07" db="EMBL/GenBank/DDBJ databases">
        <authorList>
            <consortium name="Caenorhabditis brenneri Sequencing and Analysis Consortium"/>
            <person name="Wilson R.K."/>
        </authorList>
    </citation>
    <scope>NUCLEOTIDE SEQUENCE [LARGE SCALE GENOMIC DNA]</scope>
    <source>
        <strain evidence="4">PB2801</strain>
    </source>
</reference>
<dbReference type="EMBL" id="GL379813">
    <property type="protein sequence ID" value="EGT44420.1"/>
    <property type="molecule type" value="Genomic_DNA"/>
</dbReference>
<organism evidence="4">
    <name type="scientific">Caenorhabditis brenneri</name>
    <name type="common">Nematode worm</name>
    <dbReference type="NCBI Taxonomy" id="135651"/>
    <lineage>
        <taxon>Eukaryota</taxon>
        <taxon>Metazoa</taxon>
        <taxon>Ecdysozoa</taxon>
        <taxon>Nematoda</taxon>
        <taxon>Chromadorea</taxon>
        <taxon>Rhabditida</taxon>
        <taxon>Rhabditina</taxon>
        <taxon>Rhabditomorpha</taxon>
        <taxon>Rhabditoidea</taxon>
        <taxon>Rhabditidae</taxon>
        <taxon>Peloderinae</taxon>
        <taxon>Caenorhabditis</taxon>
    </lineage>
</organism>
<dbReference type="PROSITE" id="PS50097">
    <property type="entry name" value="BTB"/>
    <property type="match status" value="1"/>
</dbReference>
<dbReference type="InterPro" id="IPR011333">
    <property type="entry name" value="SKP1/BTB/POZ_sf"/>
</dbReference>
<evidence type="ECO:0000313" key="4">
    <source>
        <dbReference type="Proteomes" id="UP000008068"/>
    </source>
</evidence>
<protein>
    <recommendedName>
        <fullName evidence="2">BTB domain-containing protein</fullName>
    </recommendedName>
</protein>